<name>A0A9D1GJF5_9FIRM</name>
<dbReference type="AlphaFoldDB" id="A0A9D1GJF5"/>
<proteinExistence type="predicted"/>
<dbReference type="InterPro" id="IPR029044">
    <property type="entry name" value="Nucleotide-diphossugar_trans"/>
</dbReference>
<dbReference type="PANTHER" id="PTHR22916:SF3">
    <property type="entry name" value="UDP-GLCNAC:BETAGAL BETA-1,3-N-ACETYLGLUCOSAMINYLTRANSFERASE-LIKE PROTEIN 1"/>
    <property type="match status" value="1"/>
</dbReference>
<dbReference type="PANTHER" id="PTHR22916">
    <property type="entry name" value="GLYCOSYLTRANSFERASE"/>
    <property type="match status" value="1"/>
</dbReference>
<evidence type="ECO:0000313" key="2">
    <source>
        <dbReference type="EMBL" id="HIT41888.1"/>
    </source>
</evidence>
<dbReference type="InterPro" id="IPR001173">
    <property type="entry name" value="Glyco_trans_2-like"/>
</dbReference>
<comment type="caution">
    <text evidence="2">The sequence shown here is derived from an EMBL/GenBank/DDBJ whole genome shotgun (WGS) entry which is preliminary data.</text>
</comment>
<feature type="domain" description="Glycosyltransferase 2-like" evidence="1">
    <location>
        <begin position="7"/>
        <end position="161"/>
    </location>
</feature>
<dbReference type="Pfam" id="PF00535">
    <property type="entry name" value="Glycos_transf_2"/>
    <property type="match status" value="1"/>
</dbReference>
<evidence type="ECO:0000259" key="1">
    <source>
        <dbReference type="Pfam" id="PF00535"/>
    </source>
</evidence>
<dbReference type="EMBL" id="DVKS01000124">
    <property type="protein sequence ID" value="HIT41888.1"/>
    <property type="molecule type" value="Genomic_DNA"/>
</dbReference>
<dbReference type="CDD" id="cd00761">
    <property type="entry name" value="Glyco_tranf_GTA_type"/>
    <property type="match status" value="1"/>
</dbReference>
<reference evidence="2" key="1">
    <citation type="submission" date="2020-10" db="EMBL/GenBank/DDBJ databases">
        <authorList>
            <person name="Gilroy R."/>
        </authorList>
    </citation>
    <scope>NUCLEOTIDE SEQUENCE</scope>
    <source>
        <strain evidence="2">CHK123-3438</strain>
    </source>
</reference>
<dbReference type="GO" id="GO:0016758">
    <property type="term" value="F:hexosyltransferase activity"/>
    <property type="evidence" value="ECO:0007669"/>
    <property type="project" value="UniProtKB-ARBA"/>
</dbReference>
<reference evidence="2" key="2">
    <citation type="journal article" date="2021" name="PeerJ">
        <title>Extensive microbial diversity within the chicken gut microbiome revealed by metagenomics and culture.</title>
        <authorList>
            <person name="Gilroy R."/>
            <person name="Ravi A."/>
            <person name="Getino M."/>
            <person name="Pursley I."/>
            <person name="Horton D.L."/>
            <person name="Alikhan N.F."/>
            <person name="Baker D."/>
            <person name="Gharbi K."/>
            <person name="Hall N."/>
            <person name="Watson M."/>
            <person name="Adriaenssens E.M."/>
            <person name="Foster-Nyarko E."/>
            <person name="Jarju S."/>
            <person name="Secka A."/>
            <person name="Antonio M."/>
            <person name="Oren A."/>
            <person name="Chaudhuri R.R."/>
            <person name="La Ragione R."/>
            <person name="Hildebrand F."/>
            <person name="Pallen M.J."/>
        </authorList>
    </citation>
    <scope>NUCLEOTIDE SEQUENCE</scope>
    <source>
        <strain evidence="2">CHK123-3438</strain>
    </source>
</reference>
<accession>A0A9D1GJF5</accession>
<dbReference type="Proteomes" id="UP000886860">
    <property type="component" value="Unassembled WGS sequence"/>
</dbReference>
<sequence>MKELHTFAICAYKDSPYLEACIRSAVGQSYPTKVILCTSTPSPYIQGLADQYHIPVFVREGESGIQEDWNFAYETADSRFVTIAHQDDMYGRNYVRTLAEYIRRFDDISVFTTDYVTVRQHNIQFCEQLTLVKKVLRLPLRIPYLNHLRPLKMASLLFGNSICCPACTYHKEMLGTPLFHSSCRFALDWDTLIDLAMRPGRFICVEEPLVFHRLHKDAATNACMKDSRRYEEEKAMFQRLWPRPAAEFLMRFYKKAYTSYEENGTEKKDGK</sequence>
<organism evidence="2 3">
    <name type="scientific">Candidatus Caccovicinus merdipullorum</name>
    <dbReference type="NCBI Taxonomy" id="2840724"/>
    <lineage>
        <taxon>Bacteria</taxon>
        <taxon>Bacillati</taxon>
        <taxon>Bacillota</taxon>
        <taxon>Clostridia</taxon>
        <taxon>Eubacteriales</taxon>
        <taxon>Candidatus Caccovicinus</taxon>
    </lineage>
</organism>
<evidence type="ECO:0000313" key="3">
    <source>
        <dbReference type="Proteomes" id="UP000886860"/>
    </source>
</evidence>
<dbReference type="Gene3D" id="3.90.550.10">
    <property type="entry name" value="Spore Coat Polysaccharide Biosynthesis Protein SpsA, Chain A"/>
    <property type="match status" value="1"/>
</dbReference>
<gene>
    <name evidence="2" type="ORF">IAB60_07325</name>
</gene>
<protein>
    <submittedName>
        <fullName evidence="2">Glycosyltransferase family 2 protein</fullName>
    </submittedName>
</protein>
<dbReference type="SUPFAM" id="SSF53448">
    <property type="entry name" value="Nucleotide-diphospho-sugar transferases"/>
    <property type="match status" value="1"/>
</dbReference>